<proteinExistence type="predicted"/>
<comment type="caution">
    <text evidence="1">The sequence shown here is derived from an EMBL/GenBank/DDBJ whole genome shotgun (WGS) entry which is preliminary data.</text>
</comment>
<dbReference type="Proteomes" id="UP000032582">
    <property type="component" value="Unassembled WGS sequence"/>
</dbReference>
<organism evidence="1 2">
    <name type="scientific">Morganella morganii</name>
    <name type="common">Proteus morganii</name>
    <dbReference type="NCBI Taxonomy" id="582"/>
    <lineage>
        <taxon>Bacteria</taxon>
        <taxon>Pseudomonadati</taxon>
        <taxon>Pseudomonadota</taxon>
        <taxon>Gammaproteobacteria</taxon>
        <taxon>Enterobacterales</taxon>
        <taxon>Morganellaceae</taxon>
        <taxon>Morganella</taxon>
    </lineage>
</organism>
<name>A0A0D8L893_MORMO</name>
<accession>A0A0D8L893</accession>
<dbReference type="EMBL" id="JZSH01000212">
    <property type="protein sequence ID" value="KJF76998.1"/>
    <property type="molecule type" value="Genomic_DNA"/>
</dbReference>
<evidence type="ECO:0000313" key="2">
    <source>
        <dbReference type="Proteomes" id="UP000032582"/>
    </source>
</evidence>
<dbReference type="AlphaFoldDB" id="A0A0D8L893"/>
<reference evidence="1 2" key="1">
    <citation type="submission" date="2015-02" db="EMBL/GenBank/DDBJ databases">
        <title>Whole genome shotgun sequencing of cultured foodborne pathogen.</title>
        <authorList>
            <person name="Timme R."/>
            <person name="Allard M.W."/>
            <person name="Strain E."/>
            <person name="Evans P.S."/>
            <person name="Brown E."/>
        </authorList>
    </citation>
    <scope>NUCLEOTIDE SEQUENCE [LARGE SCALE GENOMIC DNA]</scope>
    <source>
        <strain evidence="1 2">GCSL-TSO-24</strain>
    </source>
</reference>
<protein>
    <submittedName>
        <fullName evidence="1">Uncharacterized protein</fullName>
    </submittedName>
</protein>
<sequence>MVILVHTGTAGSGRSVVFRCKIAQRGVFIIIKQDLNPLFGCHQGFLAGAGQCDTAFKLGQGFFQRQVTRFQTGDDPFKGIE</sequence>
<gene>
    <name evidence="1" type="ORF">UA45_15480</name>
</gene>
<evidence type="ECO:0000313" key="1">
    <source>
        <dbReference type="EMBL" id="KJF76998.1"/>
    </source>
</evidence>
<dbReference type="PATRIC" id="fig|582.24.peg.4934"/>